<feature type="transmembrane region" description="Helical" evidence="1">
    <location>
        <begin position="7"/>
        <end position="31"/>
    </location>
</feature>
<organism evidence="2 3">
    <name type="scientific">Stutzerimonas nitrititolerans</name>
    <dbReference type="NCBI Taxonomy" id="2482751"/>
    <lineage>
        <taxon>Bacteria</taxon>
        <taxon>Pseudomonadati</taxon>
        <taxon>Pseudomonadota</taxon>
        <taxon>Gammaproteobacteria</taxon>
        <taxon>Pseudomonadales</taxon>
        <taxon>Pseudomonadaceae</taxon>
        <taxon>Stutzerimonas</taxon>
    </lineage>
</organism>
<dbReference type="NCBIfam" id="NF041437">
    <property type="entry name" value="TfpZ"/>
    <property type="match status" value="1"/>
</dbReference>
<evidence type="ECO:0000313" key="3">
    <source>
        <dbReference type="Proteomes" id="UP000269134"/>
    </source>
</evidence>
<comment type="caution">
    <text evidence="2">The sequence shown here is derived from an EMBL/GenBank/DDBJ whole genome shotgun (WGS) entry which is preliminary data.</text>
</comment>
<name>A0ABX9V6P9_9GAMM</name>
<feature type="transmembrane region" description="Helical" evidence="1">
    <location>
        <begin position="71"/>
        <end position="91"/>
    </location>
</feature>
<dbReference type="GeneID" id="84609219"/>
<dbReference type="InterPro" id="IPR047814">
    <property type="entry name" value="TfpX/TfpZ-like"/>
</dbReference>
<sequence>MPARFKVFLLHLAASVAIALIALILVLLVWYPAPLHEAQNVTHILLLLLIIDVILGPVLTLLVFKVGKKNLFMDLAAIAFLQLTALGYGLWTVAEGRPAWIVYNVDRFDVVTVADIDNRLLDEAPTLYRNVPWSGPQWVGAVRPDDPEQRNTILFEATLGGNDIAQRPNLYRPLEEMTNAMQQRARPLSSLNDFNDPATVNDVLYKWPDAAAWVPLMARAKPMVVLLGENKSEVIAIVELDPWK</sequence>
<protein>
    <submittedName>
        <fullName evidence="2">Type IV pilin accessory protein</fullName>
    </submittedName>
</protein>
<proteinExistence type="predicted"/>
<reference evidence="2 3" key="1">
    <citation type="submission" date="2018-10" db="EMBL/GenBank/DDBJ databases">
        <title>Pseudomonas sp. GL14 genome.</title>
        <authorList>
            <person name="Peng J."/>
            <person name="Liu Z.-P."/>
        </authorList>
    </citation>
    <scope>NUCLEOTIDE SEQUENCE [LARGE SCALE GENOMIC DNA]</scope>
    <source>
        <strain evidence="2 3">GL14</strain>
    </source>
</reference>
<feature type="transmembrane region" description="Helical" evidence="1">
    <location>
        <begin position="43"/>
        <end position="64"/>
    </location>
</feature>
<keyword evidence="1" id="KW-0812">Transmembrane</keyword>
<keyword evidence="3" id="KW-1185">Reference proteome</keyword>
<keyword evidence="1" id="KW-1133">Transmembrane helix</keyword>
<gene>
    <name evidence="2" type="ORF">EA795_09245</name>
</gene>
<dbReference type="RefSeq" id="WP_122076804.1">
    <property type="nucleotide sequence ID" value="NZ_RFFL01000006.1"/>
</dbReference>
<evidence type="ECO:0000313" key="2">
    <source>
        <dbReference type="EMBL" id="RMI01131.1"/>
    </source>
</evidence>
<evidence type="ECO:0000256" key="1">
    <source>
        <dbReference type="SAM" id="Phobius"/>
    </source>
</evidence>
<dbReference type="Proteomes" id="UP000269134">
    <property type="component" value="Unassembled WGS sequence"/>
</dbReference>
<dbReference type="EMBL" id="RFFL01000006">
    <property type="protein sequence ID" value="RMI01131.1"/>
    <property type="molecule type" value="Genomic_DNA"/>
</dbReference>
<keyword evidence="1" id="KW-0472">Membrane</keyword>
<accession>A0ABX9V6P9</accession>